<proteinExistence type="predicted"/>
<dbReference type="EMBL" id="MH588544">
    <property type="protein sequence ID" value="AXQ68331.1"/>
    <property type="molecule type" value="Genomic_DNA"/>
</dbReference>
<organism evidence="1 2">
    <name type="scientific">Caulobacter phage CcrBL10</name>
    <dbReference type="NCBI Taxonomy" id="2283269"/>
    <lineage>
        <taxon>Viruses</taxon>
        <taxon>Duplodnaviria</taxon>
        <taxon>Heunggongvirae</taxon>
        <taxon>Uroviricota</taxon>
        <taxon>Caudoviricetes</taxon>
        <taxon>Jeanschmidtviridae</taxon>
        <taxon>Poindextervirus</taxon>
        <taxon>Poindextervirus BL10</taxon>
    </lineage>
</organism>
<protein>
    <submittedName>
        <fullName evidence="1">Uncharacterized protein</fullName>
    </submittedName>
</protein>
<evidence type="ECO:0000313" key="1">
    <source>
        <dbReference type="EMBL" id="AXQ68331.1"/>
    </source>
</evidence>
<dbReference type="Proteomes" id="UP000258997">
    <property type="component" value="Segment"/>
</dbReference>
<name>A0A385E907_9CAUD</name>
<gene>
    <name evidence="1" type="ORF">CcrBL10_gp127c</name>
</gene>
<keyword evidence="2" id="KW-1185">Reference proteome</keyword>
<evidence type="ECO:0000313" key="2">
    <source>
        <dbReference type="Proteomes" id="UP000258997"/>
    </source>
</evidence>
<reference evidence="1 2" key="1">
    <citation type="submission" date="2018-07" db="EMBL/GenBank/DDBJ databases">
        <title>Giant CbK-like Caulobacter bacteriophages have genetically divergent genomes.</title>
        <authorList>
            <person name="Wilson K.M."/>
            <person name="Ely B."/>
        </authorList>
    </citation>
    <scope>NUCLEOTIDE SEQUENCE [LARGE SCALE GENOMIC DNA]</scope>
</reference>
<sequence length="151" mass="17041">MAGYAVHDDVDRFTAKVGYTCACKTCGRTLKREVVVERYISGAYTDEQFSALVRSQAETEAMFAAEDEHICRQCEIDGPKWLLIEMAADDKVRPAPTPFKGSHMHNLHQRGLVEEAHERCDCGSPCCGGWRKIGGYKVSWKGRQHAKKYKK</sequence>
<accession>A0A385E907</accession>